<keyword evidence="6" id="KW-1185">Reference proteome</keyword>
<evidence type="ECO:0000256" key="2">
    <source>
        <dbReference type="ARBA" id="ARBA00022553"/>
    </source>
</evidence>
<gene>
    <name evidence="5" type="ORF">FB465_5604</name>
</gene>
<evidence type="ECO:0000256" key="1">
    <source>
        <dbReference type="ARBA" id="ARBA00022450"/>
    </source>
</evidence>
<evidence type="ECO:0000259" key="4">
    <source>
        <dbReference type="PROSITE" id="PS50075"/>
    </source>
</evidence>
<dbReference type="Pfam" id="PF03621">
    <property type="entry name" value="MbtH"/>
    <property type="match status" value="1"/>
</dbReference>
<evidence type="ECO:0000256" key="3">
    <source>
        <dbReference type="SAM" id="MobiDB-lite"/>
    </source>
</evidence>
<dbReference type="FunFam" id="3.40.50.980:FF:000001">
    <property type="entry name" value="Non-ribosomal peptide synthetase"/>
    <property type="match status" value="1"/>
</dbReference>
<keyword evidence="2" id="KW-0597">Phosphoprotein</keyword>
<dbReference type="InterPro" id="IPR025110">
    <property type="entry name" value="AMP-bd_C"/>
</dbReference>
<dbReference type="Pfam" id="PF00501">
    <property type="entry name" value="AMP-binding"/>
    <property type="match status" value="1"/>
</dbReference>
<evidence type="ECO:0000313" key="6">
    <source>
        <dbReference type="Proteomes" id="UP000318416"/>
    </source>
</evidence>
<dbReference type="Proteomes" id="UP000318416">
    <property type="component" value="Unassembled WGS sequence"/>
</dbReference>
<comment type="caution">
    <text evidence="5">The sequence shown here is derived from an EMBL/GenBank/DDBJ whole genome shotgun (WGS) entry which is preliminary data.</text>
</comment>
<dbReference type="NCBIfam" id="TIGR01746">
    <property type="entry name" value="Thioester-redct"/>
    <property type="match status" value="1"/>
</dbReference>
<dbReference type="InterPro" id="IPR045851">
    <property type="entry name" value="AMP-bd_C_sf"/>
</dbReference>
<dbReference type="SMART" id="SM00923">
    <property type="entry name" value="MbtH"/>
    <property type="match status" value="1"/>
</dbReference>
<dbReference type="InterPro" id="IPR009081">
    <property type="entry name" value="PP-bd_ACP"/>
</dbReference>
<dbReference type="PROSITE" id="PS00455">
    <property type="entry name" value="AMP_BINDING"/>
    <property type="match status" value="1"/>
</dbReference>
<keyword evidence="1" id="KW-0596">Phosphopantetheine</keyword>
<dbReference type="SUPFAM" id="SSF47336">
    <property type="entry name" value="ACP-like"/>
    <property type="match status" value="1"/>
</dbReference>
<dbReference type="Pfam" id="PF00550">
    <property type="entry name" value="PP-binding"/>
    <property type="match status" value="1"/>
</dbReference>
<dbReference type="InterPro" id="IPR010080">
    <property type="entry name" value="Thioester_reductase-like_dom"/>
</dbReference>
<proteinExistence type="predicted"/>
<dbReference type="SUPFAM" id="SSF160582">
    <property type="entry name" value="MbtH-like"/>
    <property type="match status" value="1"/>
</dbReference>
<dbReference type="InterPro" id="IPR038020">
    <property type="entry name" value="MbtH-like_sf"/>
</dbReference>
<sequence>MNHDSFSTRSDELQVVVINTRGQYSVWPAALGIPAGWRRFGEPAARDRCLAVVEATWTDMRPAGPGPRAGRTVPELFRLQAARAPDHLAVVSEHGSLSYAQLEGRANLLARRLRRLGTGLDSIVTVCLERSPDMVVGLLAVLKSGGAFLPLDPGLPERRLAQFVEDSRSTVVLTDAAHAGIAGPAELVLPEEFRADSASPSAESLPDGPAPDDLAYMIYTSGSTGAPKGVMIDHRSLACVLSHLVHAYALHPDDRVLQLGALGFDTSLEQIFTTLLSGGTLVLAADRGWAPTELMSRLREHGITVADLTPAYWHQFVSATEDDGAPSSSLRLVIVGGDVVHADDCRSWFRRMPGVDLLNAYGLTETTITSTLCVLDEGLLAARSGSRVPVGSPLPDTYVHLLDERLQPVPAGQDGEIFIGGRGVARGFWRQPGRTAESFLPDPYSPEPGGRMYRTGDSGRLRPDGRLEFLGRIDDQLKIRGFRVEPAEIEAALTAHPDVDRAAVVADGRAGEEKTLVAFYTRAGPAGQQAREPVSEAGLRSFLAQTLAGYMLPARLTAVDRLPLKRSGKVDRRSLSLGRAAKESATASAAGTPVSAGISELWSQLLHLEQVGEEDDFFRMGGNSLLAMEMLARVRIMFGIGVSQTRALTRALLEDPTLDAFARSTMAARAGTLSAAGSGRVDFEAESRLLVPIRRNTGPPPRWEQPSDILLTGATGFCGTHLLDILVRTTNARIHCLTRANDTRHALERIRAVHRHYLVRDPLHDLPQDRVVPVVGDLGEPYLGLSPDRFEALADTVDLVYHCAGHVNFIYPYHELSPTNVAGTRELIRLAGHSRSVPVHYLSSMAVLAGYGTAGVRRVTEETPLSHADRLSVGYVEAKWVAEALLQKAAAEGLPVAIYRLNDITGDQRTGMMNTGTEMCALIKFIADAGCSPDVDLPLDFVPADCFARAVTHISTRRRATGDVYHLTNPQYVFVGALAERLRAFGYRVEELPYPEWVRRFASYAALHPNHPMTSFLPLFVDRSSGADLTVSEMYFRHTFPLFSRDNTDAALAGSGIEIPPVDADLLDRYIANLLSSGYLAQPAAE</sequence>
<reference evidence="5 6" key="1">
    <citation type="submission" date="2019-06" db="EMBL/GenBank/DDBJ databases">
        <title>Sequencing the genomes of 1000 actinobacteria strains.</title>
        <authorList>
            <person name="Klenk H.-P."/>
        </authorList>
    </citation>
    <scope>NUCLEOTIDE SEQUENCE [LARGE SCALE GENOMIC DNA]</scope>
    <source>
        <strain evidence="5 6">DSM 41649</strain>
    </source>
</reference>
<dbReference type="InterPro" id="IPR010071">
    <property type="entry name" value="AA_adenyl_dom"/>
</dbReference>
<dbReference type="InterPro" id="IPR036736">
    <property type="entry name" value="ACP-like_sf"/>
</dbReference>
<dbReference type="SUPFAM" id="SSF51735">
    <property type="entry name" value="NAD(P)-binding Rossmann-fold domains"/>
    <property type="match status" value="1"/>
</dbReference>
<dbReference type="PROSITE" id="PS00012">
    <property type="entry name" value="PHOSPHOPANTETHEINE"/>
    <property type="match status" value="1"/>
</dbReference>
<organism evidence="5 6">
    <name type="scientific">Kitasatospora atroaurantiaca</name>
    <dbReference type="NCBI Taxonomy" id="285545"/>
    <lineage>
        <taxon>Bacteria</taxon>
        <taxon>Bacillati</taxon>
        <taxon>Actinomycetota</taxon>
        <taxon>Actinomycetes</taxon>
        <taxon>Kitasatosporales</taxon>
        <taxon>Streptomycetaceae</taxon>
        <taxon>Kitasatospora</taxon>
    </lineage>
</organism>
<dbReference type="InterPro" id="IPR006162">
    <property type="entry name" value="Ppantetheine_attach_site"/>
</dbReference>
<dbReference type="SUPFAM" id="SSF56801">
    <property type="entry name" value="Acetyl-CoA synthetase-like"/>
    <property type="match status" value="1"/>
</dbReference>
<dbReference type="PANTHER" id="PTHR44845">
    <property type="entry name" value="CARRIER DOMAIN-CONTAINING PROTEIN"/>
    <property type="match status" value="1"/>
</dbReference>
<dbReference type="PROSITE" id="PS50075">
    <property type="entry name" value="CARRIER"/>
    <property type="match status" value="1"/>
</dbReference>
<evidence type="ECO:0000313" key="5">
    <source>
        <dbReference type="EMBL" id="TWE20450.1"/>
    </source>
</evidence>
<dbReference type="Gene3D" id="3.40.50.12780">
    <property type="entry name" value="N-terminal domain of ligase-like"/>
    <property type="match status" value="1"/>
</dbReference>
<dbReference type="CDD" id="cd05930">
    <property type="entry name" value="A_NRPS"/>
    <property type="match status" value="1"/>
</dbReference>
<dbReference type="Pfam" id="PF07993">
    <property type="entry name" value="NAD_binding_4"/>
    <property type="match status" value="1"/>
</dbReference>
<dbReference type="EMBL" id="VIVR01000001">
    <property type="protein sequence ID" value="TWE20450.1"/>
    <property type="molecule type" value="Genomic_DNA"/>
</dbReference>
<protein>
    <submittedName>
        <fullName evidence="5">Amino acid adenylation domain-containing protein/thioester reductase-like protein</fullName>
    </submittedName>
</protein>
<dbReference type="InterPro" id="IPR020845">
    <property type="entry name" value="AMP-binding_CS"/>
</dbReference>
<feature type="region of interest" description="Disordered" evidence="3">
    <location>
        <begin position="436"/>
        <end position="458"/>
    </location>
</feature>
<dbReference type="PRINTS" id="PR00154">
    <property type="entry name" value="AMPBINDING"/>
</dbReference>
<dbReference type="Pfam" id="PF13193">
    <property type="entry name" value="AMP-binding_C"/>
    <property type="match status" value="1"/>
</dbReference>
<dbReference type="Gene3D" id="3.40.50.720">
    <property type="entry name" value="NAD(P)-binding Rossmann-like Domain"/>
    <property type="match status" value="1"/>
</dbReference>
<dbReference type="NCBIfam" id="TIGR01733">
    <property type="entry name" value="AA-adenyl-dom"/>
    <property type="match status" value="1"/>
</dbReference>
<dbReference type="CDD" id="cd05235">
    <property type="entry name" value="SDR_e1"/>
    <property type="match status" value="1"/>
</dbReference>
<dbReference type="InterPro" id="IPR005153">
    <property type="entry name" value="MbtH-like_dom"/>
</dbReference>
<name>A0A561EXV9_9ACTN</name>
<dbReference type="Gene3D" id="3.30.300.30">
    <property type="match status" value="1"/>
</dbReference>
<accession>A0A561EXV9</accession>
<dbReference type="InterPro" id="IPR020459">
    <property type="entry name" value="AMP-binding"/>
</dbReference>
<dbReference type="PANTHER" id="PTHR44845:SF6">
    <property type="entry name" value="BETA-ALANINE-ACTIVATING ENZYME"/>
    <property type="match status" value="1"/>
</dbReference>
<dbReference type="Gene3D" id="3.90.820.10">
    <property type="entry name" value="Structural Genomics, Unknown Function 30-nov-00 1gh9 Mol_id"/>
    <property type="match status" value="1"/>
</dbReference>
<feature type="domain" description="Carrier" evidence="4">
    <location>
        <begin position="589"/>
        <end position="669"/>
    </location>
</feature>
<dbReference type="InterPro" id="IPR036291">
    <property type="entry name" value="NAD(P)-bd_dom_sf"/>
</dbReference>
<dbReference type="InterPro" id="IPR000873">
    <property type="entry name" value="AMP-dep_synth/lig_dom"/>
</dbReference>
<dbReference type="Gene3D" id="1.10.1200.10">
    <property type="entry name" value="ACP-like"/>
    <property type="match status" value="1"/>
</dbReference>
<dbReference type="InterPro" id="IPR042099">
    <property type="entry name" value="ANL_N_sf"/>
</dbReference>
<dbReference type="AlphaFoldDB" id="A0A561EXV9"/>
<dbReference type="FunFam" id="3.40.50.12780:FF:000012">
    <property type="entry name" value="Non-ribosomal peptide synthetase"/>
    <property type="match status" value="1"/>
</dbReference>
<dbReference type="InterPro" id="IPR013120">
    <property type="entry name" value="FAR_NAD-bd"/>
</dbReference>